<evidence type="ECO:0000256" key="3">
    <source>
        <dbReference type="ARBA" id="ARBA00022679"/>
    </source>
</evidence>
<feature type="domain" description="Protein kinase" evidence="8">
    <location>
        <begin position="57"/>
        <end position="319"/>
    </location>
</feature>
<evidence type="ECO:0000259" key="8">
    <source>
        <dbReference type="PROSITE" id="PS50011"/>
    </source>
</evidence>
<dbReference type="OrthoDB" id="6111975at2"/>
<evidence type="ECO:0000313" key="10">
    <source>
        <dbReference type="Proteomes" id="UP000317909"/>
    </source>
</evidence>
<dbReference type="PANTHER" id="PTHR43289">
    <property type="entry name" value="MITOGEN-ACTIVATED PROTEIN KINASE KINASE KINASE 20-RELATED"/>
    <property type="match status" value="1"/>
</dbReference>
<dbReference type="AlphaFoldDB" id="A0A517TYM9"/>
<evidence type="ECO:0000256" key="6">
    <source>
        <dbReference type="ARBA" id="ARBA00022840"/>
    </source>
</evidence>
<dbReference type="Pfam" id="PF00069">
    <property type="entry name" value="Pkinase"/>
    <property type="match status" value="1"/>
</dbReference>
<dbReference type="SUPFAM" id="SSF56112">
    <property type="entry name" value="Protein kinase-like (PK-like)"/>
    <property type="match status" value="1"/>
</dbReference>
<reference evidence="9 10" key="1">
    <citation type="submission" date="2019-02" db="EMBL/GenBank/DDBJ databases">
        <title>Deep-cultivation of Planctomycetes and their phenomic and genomic characterization uncovers novel biology.</title>
        <authorList>
            <person name="Wiegand S."/>
            <person name="Jogler M."/>
            <person name="Boedeker C."/>
            <person name="Pinto D."/>
            <person name="Vollmers J."/>
            <person name="Rivas-Marin E."/>
            <person name="Kohn T."/>
            <person name="Peeters S.H."/>
            <person name="Heuer A."/>
            <person name="Rast P."/>
            <person name="Oberbeckmann S."/>
            <person name="Bunk B."/>
            <person name="Jeske O."/>
            <person name="Meyerdierks A."/>
            <person name="Storesund J.E."/>
            <person name="Kallscheuer N."/>
            <person name="Luecker S."/>
            <person name="Lage O.M."/>
            <person name="Pohl T."/>
            <person name="Merkel B.J."/>
            <person name="Hornburger P."/>
            <person name="Mueller R.-W."/>
            <person name="Bruemmer F."/>
            <person name="Labrenz M."/>
            <person name="Spormann A.M."/>
            <person name="Op den Camp H."/>
            <person name="Overmann J."/>
            <person name="Amann R."/>
            <person name="Jetten M.S.M."/>
            <person name="Mascher T."/>
            <person name="Medema M.H."/>
            <person name="Devos D.P."/>
            <person name="Kaster A.-K."/>
            <person name="Ovreas L."/>
            <person name="Rohde M."/>
            <person name="Galperin M.Y."/>
            <person name="Jogler C."/>
        </authorList>
    </citation>
    <scope>NUCLEOTIDE SEQUENCE [LARGE SCALE GENOMIC DNA]</scope>
    <source>
        <strain evidence="9 10">I41</strain>
    </source>
</reference>
<evidence type="ECO:0000256" key="4">
    <source>
        <dbReference type="ARBA" id="ARBA00022741"/>
    </source>
</evidence>
<dbReference type="PANTHER" id="PTHR43289:SF6">
    <property type="entry name" value="SERINE_THREONINE-PROTEIN KINASE NEKL-3"/>
    <property type="match status" value="1"/>
</dbReference>
<gene>
    <name evidence="9" type="primary">pknB_9</name>
    <name evidence="9" type="ORF">I41_26790</name>
</gene>
<keyword evidence="3 9" id="KW-0808">Transferase</keyword>
<evidence type="ECO:0000256" key="5">
    <source>
        <dbReference type="ARBA" id="ARBA00022777"/>
    </source>
</evidence>
<name>A0A517TYM9_9BACT</name>
<keyword evidence="5 9" id="KW-0418">Kinase</keyword>
<dbReference type="InterPro" id="IPR000719">
    <property type="entry name" value="Prot_kinase_dom"/>
</dbReference>
<evidence type="ECO:0000256" key="7">
    <source>
        <dbReference type="SAM" id="Phobius"/>
    </source>
</evidence>
<feature type="transmembrane region" description="Helical" evidence="7">
    <location>
        <begin position="394"/>
        <end position="413"/>
    </location>
</feature>
<keyword evidence="7" id="KW-0812">Transmembrane</keyword>
<organism evidence="9 10">
    <name type="scientific">Lacipirellula limnantheis</name>
    <dbReference type="NCBI Taxonomy" id="2528024"/>
    <lineage>
        <taxon>Bacteria</taxon>
        <taxon>Pseudomonadati</taxon>
        <taxon>Planctomycetota</taxon>
        <taxon>Planctomycetia</taxon>
        <taxon>Pirellulales</taxon>
        <taxon>Lacipirellulaceae</taxon>
        <taxon>Lacipirellula</taxon>
    </lineage>
</organism>
<dbReference type="SMART" id="SM00220">
    <property type="entry name" value="S_TKc"/>
    <property type="match status" value="1"/>
</dbReference>
<proteinExistence type="predicted"/>
<feature type="transmembrane region" description="Helical" evidence="7">
    <location>
        <begin position="479"/>
        <end position="496"/>
    </location>
</feature>
<feature type="transmembrane region" description="Helical" evidence="7">
    <location>
        <begin position="662"/>
        <end position="682"/>
    </location>
</feature>
<dbReference type="EMBL" id="CP036339">
    <property type="protein sequence ID" value="QDT73490.1"/>
    <property type="molecule type" value="Genomic_DNA"/>
</dbReference>
<keyword evidence="2" id="KW-0723">Serine/threonine-protein kinase</keyword>
<keyword evidence="7" id="KW-1133">Transmembrane helix</keyword>
<dbReference type="FunFam" id="1.10.510.10:FF:000021">
    <property type="entry name" value="Serine/threonine protein kinase"/>
    <property type="match status" value="1"/>
</dbReference>
<feature type="transmembrane region" description="Helical" evidence="7">
    <location>
        <begin position="576"/>
        <end position="596"/>
    </location>
</feature>
<accession>A0A517TYM9</accession>
<dbReference type="Proteomes" id="UP000317909">
    <property type="component" value="Chromosome"/>
</dbReference>
<evidence type="ECO:0000256" key="2">
    <source>
        <dbReference type="ARBA" id="ARBA00022527"/>
    </source>
</evidence>
<feature type="transmembrane region" description="Helical" evidence="7">
    <location>
        <begin position="344"/>
        <end position="365"/>
    </location>
</feature>
<feature type="transmembrane region" description="Helical" evidence="7">
    <location>
        <begin position="632"/>
        <end position="650"/>
    </location>
</feature>
<feature type="transmembrane region" description="Helical" evidence="7">
    <location>
        <begin position="439"/>
        <end position="459"/>
    </location>
</feature>
<dbReference type="Gene3D" id="1.10.510.10">
    <property type="entry name" value="Transferase(Phosphotransferase) domain 1"/>
    <property type="match status" value="1"/>
</dbReference>
<evidence type="ECO:0000313" key="9">
    <source>
        <dbReference type="EMBL" id="QDT73490.1"/>
    </source>
</evidence>
<keyword evidence="7" id="KW-0472">Membrane</keyword>
<dbReference type="KEGG" id="llh:I41_26790"/>
<dbReference type="CDD" id="cd14014">
    <property type="entry name" value="STKc_PknB_like"/>
    <property type="match status" value="1"/>
</dbReference>
<feature type="transmembrane region" description="Helical" evidence="7">
    <location>
        <begin position="602"/>
        <end position="620"/>
    </location>
</feature>
<dbReference type="GO" id="GO:0005524">
    <property type="term" value="F:ATP binding"/>
    <property type="evidence" value="ECO:0007669"/>
    <property type="project" value="UniProtKB-KW"/>
</dbReference>
<keyword evidence="10" id="KW-1185">Reference proteome</keyword>
<keyword evidence="4" id="KW-0547">Nucleotide-binding</keyword>
<dbReference type="EC" id="2.7.11.1" evidence="1"/>
<dbReference type="GO" id="GO:0004674">
    <property type="term" value="F:protein serine/threonine kinase activity"/>
    <property type="evidence" value="ECO:0007669"/>
    <property type="project" value="UniProtKB-KW"/>
</dbReference>
<sequence length="689" mass="75900">MDQTRRCPNCGAHLSTDALGGLCPTCLLREGMAETIAPNSPPTFAGSNPKVHYFGDYEVESQVARGGMGVVYKARQLTLNRPVALKMILAGHLADDVAIDRFYAEAEAVANLKHPNIVAIHEVGLHEGQHYFSMDYIDGPSLAEWAARRPTPALQAATLVKTIAEAVHFAHSRGTLHRDLKPSNILIDADNVPHVTDFGLAKTTGSGRNLTQTGDIMGTPAYMSPEQASGRHDQIGPHSDVYALGAIFYELLTGEPPFQSDNPMAALLKVMEAEPIAPRTRNSAIPPDLETICLKCLEKSPQRRYHSARDLAEDLDRFIRREPIHARPASVARKAASWMRGHPGILAAATAFTVAALVAGLLYLAEENAFLRAQQANPALAREPGTRNEALGPWQRRGLLLCLPGFIVAIWIVRRSQRWRHYPSGADRWVQPAQPLIRLVRVATALLGLAATFVSVMILLKSIEALVWEGEPRVVDILIAAYPPGWVGLWLLALVVQDYRLTTFGDSAHPALTKERKDAVESKLLQFGRIPAIQLYREIYPSAGLAEAKAYVDELESLWRQRDPQGYAAARPPWDLNWRLMAVCGGIETAVLIFSWPMFQASLSRCLGFTEGFLLGLFFAALPRLRADRKRLTTLLFAVAAMLFLFAFLQEHVGDSAGSWNGSYLLGILFGAALLTTGYSPIRFHRRDH</sequence>
<evidence type="ECO:0000256" key="1">
    <source>
        <dbReference type="ARBA" id="ARBA00012513"/>
    </source>
</evidence>
<dbReference type="InterPro" id="IPR011009">
    <property type="entry name" value="Kinase-like_dom_sf"/>
</dbReference>
<protein>
    <recommendedName>
        <fullName evidence="1">non-specific serine/threonine protein kinase</fullName>
        <ecNumber evidence="1">2.7.11.1</ecNumber>
    </recommendedName>
</protein>
<dbReference type="Gene3D" id="3.30.200.20">
    <property type="entry name" value="Phosphorylase Kinase, domain 1"/>
    <property type="match status" value="1"/>
</dbReference>
<dbReference type="PROSITE" id="PS50011">
    <property type="entry name" value="PROTEIN_KINASE_DOM"/>
    <property type="match status" value="1"/>
</dbReference>
<keyword evidence="6" id="KW-0067">ATP-binding</keyword>